<keyword evidence="3" id="KW-0436">Ligase</keyword>
<keyword evidence="6" id="KW-1185">Reference proteome</keyword>
<dbReference type="PANTHER" id="PTHR45527:SF10">
    <property type="entry name" value="PYOCHELIN SYNTHASE PCHF"/>
    <property type="match status" value="1"/>
</dbReference>
<evidence type="ECO:0000313" key="5">
    <source>
        <dbReference type="EMBL" id="MFM9613772.1"/>
    </source>
</evidence>
<evidence type="ECO:0000256" key="1">
    <source>
        <dbReference type="ARBA" id="ARBA00022450"/>
    </source>
</evidence>
<evidence type="ECO:0000256" key="3">
    <source>
        <dbReference type="ARBA" id="ARBA00022598"/>
    </source>
</evidence>
<dbReference type="PROSITE" id="PS00012">
    <property type="entry name" value="PHOSPHOPANTETHEINE"/>
    <property type="match status" value="1"/>
</dbReference>
<organism evidence="5 6">
    <name type="scientific">Streptomyces niveiscabiei</name>
    <dbReference type="NCBI Taxonomy" id="164115"/>
    <lineage>
        <taxon>Bacteria</taxon>
        <taxon>Bacillati</taxon>
        <taxon>Actinomycetota</taxon>
        <taxon>Actinomycetes</taxon>
        <taxon>Kitasatosporales</taxon>
        <taxon>Streptomycetaceae</taxon>
        <taxon>Streptomyces</taxon>
    </lineage>
</organism>
<dbReference type="Gene3D" id="1.10.1200.10">
    <property type="entry name" value="ACP-like"/>
    <property type="match status" value="1"/>
</dbReference>
<dbReference type="PROSITE" id="PS50075">
    <property type="entry name" value="CARRIER"/>
    <property type="match status" value="1"/>
</dbReference>
<dbReference type="InterPro" id="IPR020806">
    <property type="entry name" value="PKS_PP-bd"/>
</dbReference>
<dbReference type="SUPFAM" id="SSF47336">
    <property type="entry name" value="ACP-like"/>
    <property type="match status" value="1"/>
</dbReference>
<dbReference type="PANTHER" id="PTHR45527">
    <property type="entry name" value="NONRIBOSOMAL PEPTIDE SYNTHETASE"/>
    <property type="match status" value="1"/>
</dbReference>
<comment type="caution">
    <text evidence="5">The sequence shown here is derived from an EMBL/GenBank/DDBJ whole genome shotgun (WGS) entry which is preliminary data.</text>
</comment>
<dbReference type="InterPro" id="IPR006162">
    <property type="entry name" value="Ppantetheine_attach_site"/>
</dbReference>
<reference evidence="5 6" key="1">
    <citation type="submission" date="2024-12" db="EMBL/GenBank/DDBJ databases">
        <title>Forecasting of Potato common scab and diversities of Pathogenic streptomyces spp. in china.</title>
        <authorList>
            <person name="Handique U."/>
            <person name="Wu J."/>
        </authorList>
    </citation>
    <scope>NUCLEOTIDE SEQUENCE [LARGE SCALE GENOMIC DNA]</scope>
    <source>
        <strain evidence="5 6">ZRIMU1530</strain>
    </source>
</reference>
<evidence type="ECO:0000313" key="6">
    <source>
        <dbReference type="Proteomes" id="UP001631957"/>
    </source>
</evidence>
<dbReference type="Proteomes" id="UP001631957">
    <property type="component" value="Unassembled WGS sequence"/>
</dbReference>
<proteinExistence type="predicted"/>
<dbReference type="Pfam" id="PF00550">
    <property type="entry name" value="PP-binding"/>
    <property type="match status" value="1"/>
</dbReference>
<dbReference type="InterPro" id="IPR009081">
    <property type="entry name" value="PP-bd_ACP"/>
</dbReference>
<keyword evidence="2" id="KW-0597">Phosphoprotein</keyword>
<dbReference type="SMART" id="SM00823">
    <property type="entry name" value="PKS_PP"/>
    <property type="match status" value="1"/>
</dbReference>
<accession>A0ABW9I469</accession>
<evidence type="ECO:0000256" key="2">
    <source>
        <dbReference type="ARBA" id="ARBA00022553"/>
    </source>
</evidence>
<feature type="domain" description="Carrier" evidence="4">
    <location>
        <begin position="7"/>
        <end position="83"/>
    </location>
</feature>
<dbReference type="RefSeq" id="WP_055724675.1">
    <property type="nucleotide sequence ID" value="NZ_JBJVNI010000022.1"/>
</dbReference>
<evidence type="ECO:0000259" key="4">
    <source>
        <dbReference type="PROSITE" id="PS50075"/>
    </source>
</evidence>
<protein>
    <submittedName>
        <fullName evidence="5">Acyl carrier protein</fullName>
    </submittedName>
</protein>
<sequence>MTTEAGPSHAEAARQIAGIFREVLGARTDPETGSEFLAIGGDSLTAARAVSLISTRFGVRVTVRDLFRSKTADALAAVVRARTAG</sequence>
<name>A0ABW9I469_9ACTN</name>
<gene>
    <name evidence="5" type="ORF">ACKI18_34440</name>
</gene>
<dbReference type="EMBL" id="JBJVNI010000022">
    <property type="protein sequence ID" value="MFM9613772.1"/>
    <property type="molecule type" value="Genomic_DNA"/>
</dbReference>
<keyword evidence="1" id="KW-0596">Phosphopantetheine</keyword>
<dbReference type="InterPro" id="IPR036736">
    <property type="entry name" value="ACP-like_sf"/>
</dbReference>